<keyword evidence="4" id="KW-1185">Reference proteome</keyword>
<organism evidence="3 4">
    <name type="scientific">Bacteroides pyogenes</name>
    <dbReference type="NCBI Taxonomy" id="310300"/>
    <lineage>
        <taxon>Bacteria</taxon>
        <taxon>Pseudomonadati</taxon>
        <taxon>Bacteroidota</taxon>
        <taxon>Bacteroidia</taxon>
        <taxon>Bacteroidales</taxon>
        <taxon>Bacteroidaceae</taxon>
        <taxon>Bacteroides</taxon>
    </lineage>
</organism>
<name>A0A5D3FDQ7_9BACE</name>
<feature type="signal peptide" evidence="1">
    <location>
        <begin position="1"/>
        <end position="19"/>
    </location>
</feature>
<dbReference type="PANTHER" id="PTHR37507">
    <property type="entry name" value="SPORULATION PROTEIN YDCC"/>
    <property type="match status" value="1"/>
</dbReference>
<dbReference type="Gene3D" id="2.50.20.10">
    <property type="entry name" value="Lipoprotein localisation LolA/LolB/LppX"/>
    <property type="match status" value="1"/>
</dbReference>
<feature type="chain" id="PRO_5030116438" evidence="1">
    <location>
        <begin position="20"/>
        <end position="251"/>
    </location>
</feature>
<dbReference type="InterPro" id="IPR052944">
    <property type="entry name" value="Sporulation_related"/>
</dbReference>
<protein>
    <submittedName>
        <fullName evidence="3">Outer membrane lipoprotein-sorting protein</fullName>
    </submittedName>
</protein>
<gene>
    <name evidence="3" type="ORF">FNJ60_14045</name>
</gene>
<evidence type="ECO:0000259" key="2">
    <source>
        <dbReference type="Pfam" id="PF17131"/>
    </source>
</evidence>
<evidence type="ECO:0000256" key="1">
    <source>
        <dbReference type="SAM" id="SignalP"/>
    </source>
</evidence>
<evidence type="ECO:0000313" key="3">
    <source>
        <dbReference type="EMBL" id="TYK32003.1"/>
    </source>
</evidence>
<comment type="caution">
    <text evidence="3">The sequence shown here is derived from an EMBL/GenBank/DDBJ whole genome shotgun (WGS) entry which is preliminary data.</text>
</comment>
<dbReference type="CDD" id="cd16329">
    <property type="entry name" value="LolA_like"/>
    <property type="match status" value="1"/>
</dbReference>
<keyword evidence="1" id="KW-0732">Signal</keyword>
<dbReference type="InterPro" id="IPR033399">
    <property type="entry name" value="TP_0789-like"/>
</dbReference>
<sequence length="251" mass="29348">MNLKSLFFLFFCTVVLSQASGQELSATAIVEKVSRNREGQIFYSEIKMTIIRPTWEREIGAKMWVKTQDFSFVLLTSPVRERGQVFLKRKNHLWNWQPSIERTIKMSASVTGQSWLGSDFTTDDIIRRTSFLNDFTHTILGQETCDGTECYKIQLTPKPNSVIIWGKIISWVSTKEFIDLKNEYYDEDGKLVQTYRGYDFKHYASYYIPMRTEIIPARKNNHKTVLTVQVYELNPPLKDGFFSLQNIKNIH</sequence>
<evidence type="ECO:0000313" key="4">
    <source>
        <dbReference type="Proteomes" id="UP000324383"/>
    </source>
</evidence>
<dbReference type="AlphaFoldDB" id="A0A5D3FDQ7"/>
<keyword evidence="3" id="KW-0449">Lipoprotein</keyword>
<accession>A0A5D3FDQ7</accession>
<reference evidence="3 4" key="1">
    <citation type="submission" date="2019-07" db="EMBL/GenBank/DDBJ databases">
        <title>Draft Genome Sequences of Bacteroides pyogenes Strains Isolated from the Uterus Holstein Dairy Cows with Metritis.</title>
        <authorList>
            <person name="Cunha F."/>
            <person name="Galvao K.N."/>
            <person name="Jeon S.J."/>
            <person name="Jeong K.C."/>
        </authorList>
    </citation>
    <scope>NUCLEOTIDE SEQUENCE [LARGE SCALE GENOMIC DNA]</scope>
    <source>
        <strain evidence="3 4">KG-31</strain>
    </source>
</reference>
<feature type="domain" description="Uncharacterized protein TP-0789" evidence="2">
    <location>
        <begin position="70"/>
        <end position="248"/>
    </location>
</feature>
<dbReference type="Pfam" id="PF17131">
    <property type="entry name" value="LolA_like"/>
    <property type="match status" value="1"/>
</dbReference>
<dbReference type="Proteomes" id="UP000324383">
    <property type="component" value="Unassembled WGS sequence"/>
</dbReference>
<dbReference type="PANTHER" id="PTHR37507:SF2">
    <property type="entry name" value="SPORULATION PROTEIN YDCC"/>
    <property type="match status" value="1"/>
</dbReference>
<dbReference type="RefSeq" id="WP_148727869.1">
    <property type="nucleotide sequence ID" value="NZ_DAIMPP010000007.1"/>
</dbReference>
<proteinExistence type="predicted"/>
<dbReference type="EMBL" id="VKLW01000044">
    <property type="protein sequence ID" value="TYK32003.1"/>
    <property type="molecule type" value="Genomic_DNA"/>
</dbReference>